<dbReference type="PANTHER" id="PTHR30613">
    <property type="entry name" value="UNCHARACTERIZED PROTEIN YBIU-RELATED"/>
    <property type="match status" value="1"/>
</dbReference>
<proteinExistence type="predicted"/>
<dbReference type="Gene3D" id="2.60.120.330">
    <property type="entry name" value="B-lactam Antibiotic, Isopenicillin N Synthase, Chain"/>
    <property type="match status" value="1"/>
</dbReference>
<dbReference type="GeneID" id="19906423"/>
<accession>R7Z755</accession>
<reference evidence="2" key="1">
    <citation type="submission" date="2012-06" db="EMBL/GenBank/DDBJ databases">
        <title>The genome sequence of Coniosporium apollinis CBS 100218.</title>
        <authorList>
            <consortium name="The Broad Institute Genome Sequencing Platform"/>
            <person name="Cuomo C."/>
            <person name="Gorbushina A."/>
            <person name="Noack S."/>
            <person name="Walker B."/>
            <person name="Young S.K."/>
            <person name="Zeng Q."/>
            <person name="Gargeya S."/>
            <person name="Fitzgerald M."/>
            <person name="Haas B."/>
            <person name="Abouelleil A."/>
            <person name="Alvarado L."/>
            <person name="Arachchi H.M."/>
            <person name="Berlin A.M."/>
            <person name="Chapman S.B."/>
            <person name="Goldberg J."/>
            <person name="Griggs A."/>
            <person name="Gujja S."/>
            <person name="Hansen M."/>
            <person name="Howarth C."/>
            <person name="Imamovic A."/>
            <person name="Larimer J."/>
            <person name="McCowan C."/>
            <person name="Montmayeur A."/>
            <person name="Murphy C."/>
            <person name="Neiman D."/>
            <person name="Pearson M."/>
            <person name="Priest M."/>
            <person name="Roberts A."/>
            <person name="Saif S."/>
            <person name="Shea T."/>
            <person name="Sisk P."/>
            <person name="Sykes S."/>
            <person name="Wortman J."/>
            <person name="Nusbaum C."/>
            <person name="Birren B."/>
        </authorList>
    </citation>
    <scope>NUCLEOTIDE SEQUENCE [LARGE SCALE GENOMIC DNA]</scope>
    <source>
        <strain evidence="2">CBS 100218</strain>
    </source>
</reference>
<dbReference type="eggNOG" id="ENOG502QRVA">
    <property type="taxonomic scope" value="Eukaryota"/>
</dbReference>
<protein>
    <recommendedName>
        <fullName evidence="3">DUF1479 domain protein</fullName>
    </recommendedName>
</protein>
<dbReference type="HOGENOM" id="CLU_011148_0_0_1"/>
<dbReference type="RefSeq" id="XP_007785166.1">
    <property type="nucleotide sequence ID" value="XM_007786976.1"/>
</dbReference>
<sequence length="466" mass="53405">MARTSTTSESATNPITELEAFPEPVRLDERFAALKRAIVKPEDEAAISSSYERLKEALSAEVERLSSLQQAVIPEVEWADIKANGGKIPEDITEKARHAGCVLFRGVVSEEQALSWKKGLMEYTKKHRAVGGRPLANPTFWLLYWTRPQVQMRSHPEVLQAMNAVMKLWHVDDGDLPIDMESQVVYADRFRIRQAGDKEYTLKAHLDSSAIERWEDPKYRSNYEAIFHGNWEDYDPWRMDNRPSAKTDLYRQRGSCSAFRAMQGWLSLSDCGPGEGTLRLLPSLQMSMAYIMLRPFFLQEKLDVTQPTFPGASPGNGQFFPTPKFHPHLKLDKSVISVPKVRPGDYMFWHADLVHEVEDQHNGKLDSTVFYNASVPLCPYNIENMRRMRKSFRDVEPPTDFYLDMGGPFEVEAKHEDHGAREENILSLEGRRALGLEPFDENEIEISEGQRRVRKMANEAMRLPDD</sequence>
<organism evidence="1 2">
    <name type="scientific">Coniosporium apollinis (strain CBS 100218)</name>
    <name type="common">Rock-inhabiting black yeast</name>
    <dbReference type="NCBI Taxonomy" id="1168221"/>
    <lineage>
        <taxon>Eukaryota</taxon>
        <taxon>Fungi</taxon>
        <taxon>Dikarya</taxon>
        <taxon>Ascomycota</taxon>
        <taxon>Pezizomycotina</taxon>
        <taxon>Dothideomycetes</taxon>
        <taxon>Dothideomycetes incertae sedis</taxon>
        <taxon>Coniosporium</taxon>
    </lineage>
</organism>
<name>R7Z755_CONA1</name>
<dbReference type="STRING" id="1168221.R7Z755"/>
<dbReference type="InterPro" id="IPR027443">
    <property type="entry name" value="IPNS-like_sf"/>
</dbReference>
<keyword evidence="2" id="KW-1185">Reference proteome</keyword>
<evidence type="ECO:0000313" key="1">
    <source>
        <dbReference type="EMBL" id="EON69849.1"/>
    </source>
</evidence>
<gene>
    <name evidence="1" type="ORF">W97_09112</name>
</gene>
<dbReference type="SUPFAM" id="SSF51197">
    <property type="entry name" value="Clavaminate synthase-like"/>
    <property type="match status" value="1"/>
</dbReference>
<dbReference type="OrthoDB" id="8249012at2759"/>
<dbReference type="OMA" id="YIMLRPL"/>
<dbReference type="Proteomes" id="UP000016924">
    <property type="component" value="Unassembled WGS sequence"/>
</dbReference>
<dbReference type="InterPro" id="IPR010856">
    <property type="entry name" value="Gig2-like"/>
</dbReference>
<evidence type="ECO:0000313" key="2">
    <source>
        <dbReference type="Proteomes" id="UP000016924"/>
    </source>
</evidence>
<dbReference type="Pfam" id="PF07350">
    <property type="entry name" value="Gig2-like"/>
    <property type="match status" value="1"/>
</dbReference>
<dbReference type="EMBL" id="JH767635">
    <property type="protein sequence ID" value="EON69849.1"/>
    <property type="molecule type" value="Genomic_DNA"/>
</dbReference>
<dbReference type="AlphaFoldDB" id="R7Z755"/>
<dbReference type="PANTHER" id="PTHR30613:SF1">
    <property type="entry name" value="DUF1479 DOMAIN PROTEIN (AFU_ORTHOLOGUE AFUA_5G09280)"/>
    <property type="match status" value="1"/>
</dbReference>
<evidence type="ECO:0008006" key="3">
    <source>
        <dbReference type="Google" id="ProtNLM"/>
    </source>
</evidence>